<gene>
    <name evidence="1" type="ORF">CPB83DRAFT_407325</name>
</gene>
<reference evidence="1" key="1">
    <citation type="submission" date="2020-11" db="EMBL/GenBank/DDBJ databases">
        <authorList>
            <consortium name="DOE Joint Genome Institute"/>
            <person name="Ahrendt S."/>
            <person name="Riley R."/>
            <person name="Andreopoulos W."/>
            <person name="Labutti K."/>
            <person name="Pangilinan J."/>
            <person name="Ruiz-Duenas F.J."/>
            <person name="Barrasa J.M."/>
            <person name="Sanchez-Garcia M."/>
            <person name="Camarero S."/>
            <person name="Miyauchi S."/>
            <person name="Serrano A."/>
            <person name="Linde D."/>
            <person name="Babiker R."/>
            <person name="Drula E."/>
            <person name="Ayuso-Fernandez I."/>
            <person name="Pacheco R."/>
            <person name="Padilla G."/>
            <person name="Ferreira P."/>
            <person name="Barriuso J."/>
            <person name="Kellner H."/>
            <person name="Castanera R."/>
            <person name="Alfaro M."/>
            <person name="Ramirez L."/>
            <person name="Pisabarro A.G."/>
            <person name="Kuo A."/>
            <person name="Tritt A."/>
            <person name="Lipzen A."/>
            <person name="He G."/>
            <person name="Yan M."/>
            <person name="Ng V."/>
            <person name="Cullen D."/>
            <person name="Martin F."/>
            <person name="Rosso M.-N."/>
            <person name="Henrissat B."/>
            <person name="Hibbett D."/>
            <person name="Martinez A.T."/>
            <person name="Grigoriev I.V."/>
        </authorList>
    </citation>
    <scope>NUCLEOTIDE SEQUENCE</scope>
    <source>
        <strain evidence="1">CBS 506.95</strain>
    </source>
</reference>
<dbReference type="InterPro" id="IPR036047">
    <property type="entry name" value="F-box-like_dom_sf"/>
</dbReference>
<sequence>MSPAWARIQVCEITLSVFRRVPVEILQEISIYATPSQPSLVTDQAPVSLAHVCRIWRKAVLGLPVLWKELYLEIDLHIPNDWAMHKYQCMVRNWYRRAGSHQLSLHLYTPSGTPEIQASRKSFTKFFLNPLRPFFLRI</sequence>
<dbReference type="AlphaFoldDB" id="A0A9P6ERX9"/>
<protein>
    <recommendedName>
        <fullName evidence="3">F-box domain-containing protein</fullName>
    </recommendedName>
</protein>
<dbReference type="SUPFAM" id="SSF81383">
    <property type="entry name" value="F-box domain"/>
    <property type="match status" value="1"/>
</dbReference>
<dbReference type="OrthoDB" id="3266451at2759"/>
<accession>A0A9P6ERX9</accession>
<proteinExistence type="predicted"/>
<dbReference type="Proteomes" id="UP000807306">
    <property type="component" value="Unassembled WGS sequence"/>
</dbReference>
<name>A0A9P6ERX9_9AGAR</name>
<keyword evidence="2" id="KW-1185">Reference proteome</keyword>
<evidence type="ECO:0008006" key="3">
    <source>
        <dbReference type="Google" id="ProtNLM"/>
    </source>
</evidence>
<comment type="caution">
    <text evidence="1">The sequence shown here is derived from an EMBL/GenBank/DDBJ whole genome shotgun (WGS) entry which is preliminary data.</text>
</comment>
<organism evidence="1 2">
    <name type="scientific">Crepidotus variabilis</name>
    <dbReference type="NCBI Taxonomy" id="179855"/>
    <lineage>
        <taxon>Eukaryota</taxon>
        <taxon>Fungi</taxon>
        <taxon>Dikarya</taxon>
        <taxon>Basidiomycota</taxon>
        <taxon>Agaricomycotina</taxon>
        <taxon>Agaricomycetes</taxon>
        <taxon>Agaricomycetidae</taxon>
        <taxon>Agaricales</taxon>
        <taxon>Agaricineae</taxon>
        <taxon>Crepidotaceae</taxon>
        <taxon>Crepidotus</taxon>
    </lineage>
</organism>
<dbReference type="EMBL" id="MU157827">
    <property type="protein sequence ID" value="KAF9533743.1"/>
    <property type="molecule type" value="Genomic_DNA"/>
</dbReference>
<evidence type="ECO:0000313" key="2">
    <source>
        <dbReference type="Proteomes" id="UP000807306"/>
    </source>
</evidence>
<evidence type="ECO:0000313" key="1">
    <source>
        <dbReference type="EMBL" id="KAF9533743.1"/>
    </source>
</evidence>